<dbReference type="InterPro" id="IPR036390">
    <property type="entry name" value="WH_DNA-bd_sf"/>
</dbReference>
<dbReference type="Proteomes" id="UP001501509">
    <property type="component" value="Unassembled WGS sequence"/>
</dbReference>
<evidence type="ECO:0000256" key="3">
    <source>
        <dbReference type="ARBA" id="ARBA00023125"/>
    </source>
</evidence>
<evidence type="ECO:0000256" key="4">
    <source>
        <dbReference type="ARBA" id="ARBA00023163"/>
    </source>
</evidence>
<dbReference type="PROSITE" id="PS50931">
    <property type="entry name" value="HTH_LYSR"/>
    <property type="match status" value="1"/>
</dbReference>
<evidence type="ECO:0000313" key="6">
    <source>
        <dbReference type="EMBL" id="GAA2593001.1"/>
    </source>
</evidence>
<keyword evidence="3" id="KW-0238">DNA-binding</keyword>
<dbReference type="PANTHER" id="PTHR30346">
    <property type="entry name" value="TRANSCRIPTIONAL DUAL REGULATOR HCAR-RELATED"/>
    <property type="match status" value="1"/>
</dbReference>
<reference evidence="6 7" key="1">
    <citation type="journal article" date="2019" name="Int. J. Syst. Evol. Microbiol.">
        <title>The Global Catalogue of Microorganisms (GCM) 10K type strain sequencing project: providing services to taxonomists for standard genome sequencing and annotation.</title>
        <authorList>
            <consortium name="The Broad Institute Genomics Platform"/>
            <consortium name="The Broad Institute Genome Sequencing Center for Infectious Disease"/>
            <person name="Wu L."/>
            <person name="Ma J."/>
        </authorList>
    </citation>
    <scope>NUCLEOTIDE SEQUENCE [LARGE SCALE GENOMIC DNA]</scope>
    <source>
        <strain evidence="6 7">JCM 6833</strain>
    </source>
</reference>
<gene>
    <name evidence="6" type="ORF">GCM10010411_27660</name>
</gene>
<comment type="caution">
    <text evidence="6">The sequence shown here is derived from an EMBL/GenBank/DDBJ whole genome shotgun (WGS) entry which is preliminary data.</text>
</comment>
<sequence>MLDLHRGRILREVARLGSMTAAARSLSYTQPAVSHHIARLEAEVGTPLVIRYGRGARLTEAGRILVEHVEDVLCRMADVEERIAAIAGLRAGRVRAAVFPTAAAALLPDALAALRDRAPEVAVTLVEAEPPQALEALRAGDVDLAVVFSYPESPPDGDTRLREIALCEDPVRLALPAAHPLASPAAARGAGLADLADETWASGCERCRGHLLRACEQAGFTPRIAFATDDHVAVQRLVARGLAVTALPGLALALHHEPGVALPPLPVLGRRRVSALVPAGTRPPAVAALLDELGTAAARIADTR</sequence>
<evidence type="ECO:0000256" key="2">
    <source>
        <dbReference type="ARBA" id="ARBA00023015"/>
    </source>
</evidence>
<keyword evidence="2" id="KW-0805">Transcription regulation</keyword>
<protein>
    <submittedName>
        <fullName evidence="6">LysR family transcriptional regulator</fullName>
    </submittedName>
</protein>
<keyword evidence="7" id="KW-1185">Reference proteome</keyword>
<dbReference type="CDD" id="cd08423">
    <property type="entry name" value="PBP2_LTTR_like_6"/>
    <property type="match status" value="1"/>
</dbReference>
<dbReference type="InterPro" id="IPR036388">
    <property type="entry name" value="WH-like_DNA-bd_sf"/>
</dbReference>
<dbReference type="Gene3D" id="3.40.190.10">
    <property type="entry name" value="Periplasmic binding protein-like II"/>
    <property type="match status" value="2"/>
</dbReference>
<name>A0ABN3PLV9_9ACTN</name>
<organism evidence="6 7">
    <name type="scientific">Actinomadura fulvescens</name>
    <dbReference type="NCBI Taxonomy" id="46160"/>
    <lineage>
        <taxon>Bacteria</taxon>
        <taxon>Bacillati</taxon>
        <taxon>Actinomycetota</taxon>
        <taxon>Actinomycetes</taxon>
        <taxon>Streptosporangiales</taxon>
        <taxon>Thermomonosporaceae</taxon>
        <taxon>Actinomadura</taxon>
    </lineage>
</organism>
<dbReference type="PANTHER" id="PTHR30346:SF29">
    <property type="entry name" value="LYSR SUBSTRATE-BINDING"/>
    <property type="match status" value="1"/>
</dbReference>
<comment type="similarity">
    <text evidence="1">Belongs to the LysR transcriptional regulatory family.</text>
</comment>
<accession>A0ABN3PLV9</accession>
<dbReference type="InterPro" id="IPR000847">
    <property type="entry name" value="LysR_HTH_N"/>
</dbReference>
<keyword evidence="4" id="KW-0804">Transcription</keyword>
<evidence type="ECO:0000313" key="7">
    <source>
        <dbReference type="Proteomes" id="UP001501509"/>
    </source>
</evidence>
<dbReference type="Gene3D" id="1.10.10.10">
    <property type="entry name" value="Winged helix-like DNA-binding domain superfamily/Winged helix DNA-binding domain"/>
    <property type="match status" value="1"/>
</dbReference>
<dbReference type="RefSeq" id="WP_344540997.1">
    <property type="nucleotide sequence ID" value="NZ_BAAATD010000003.1"/>
</dbReference>
<dbReference type="SUPFAM" id="SSF46785">
    <property type="entry name" value="Winged helix' DNA-binding domain"/>
    <property type="match status" value="1"/>
</dbReference>
<proteinExistence type="inferred from homology"/>
<dbReference type="Pfam" id="PF03466">
    <property type="entry name" value="LysR_substrate"/>
    <property type="match status" value="1"/>
</dbReference>
<evidence type="ECO:0000259" key="5">
    <source>
        <dbReference type="PROSITE" id="PS50931"/>
    </source>
</evidence>
<feature type="domain" description="HTH lysR-type" evidence="5">
    <location>
        <begin position="2"/>
        <end position="59"/>
    </location>
</feature>
<dbReference type="EMBL" id="BAAATD010000003">
    <property type="protein sequence ID" value="GAA2593001.1"/>
    <property type="molecule type" value="Genomic_DNA"/>
</dbReference>
<dbReference type="InterPro" id="IPR005119">
    <property type="entry name" value="LysR_subst-bd"/>
</dbReference>
<dbReference type="PRINTS" id="PR00039">
    <property type="entry name" value="HTHLYSR"/>
</dbReference>
<dbReference type="SUPFAM" id="SSF53850">
    <property type="entry name" value="Periplasmic binding protein-like II"/>
    <property type="match status" value="1"/>
</dbReference>
<evidence type="ECO:0000256" key="1">
    <source>
        <dbReference type="ARBA" id="ARBA00009437"/>
    </source>
</evidence>
<dbReference type="Pfam" id="PF00126">
    <property type="entry name" value="HTH_1"/>
    <property type="match status" value="1"/>
</dbReference>